<keyword evidence="6" id="KW-0539">Nucleus</keyword>
<dbReference type="PANTHER" id="PTHR12172:SF0">
    <property type="entry name" value="CELL CYCLE CHECKPOINT PROTEIN RAD17"/>
    <property type="match status" value="1"/>
</dbReference>
<feature type="region of interest" description="Disordered" evidence="8">
    <location>
        <begin position="1"/>
        <end position="88"/>
    </location>
</feature>
<accession>A0AAD5YQJ1</accession>
<evidence type="ECO:0000256" key="4">
    <source>
        <dbReference type="ARBA" id="ARBA00022763"/>
    </source>
</evidence>
<name>A0AAD5YQJ1_9AGAR</name>
<protein>
    <recommendedName>
        <fullName evidence="9">Checkpoint protein RAD24-like helical bundle domain-containing protein</fullName>
    </recommendedName>
</protein>
<dbReference type="Gene3D" id="3.40.50.300">
    <property type="entry name" value="P-loop containing nucleotide triphosphate hydrolases"/>
    <property type="match status" value="1"/>
</dbReference>
<comment type="caution">
    <text evidence="10">The sequence shown here is derived from an EMBL/GenBank/DDBJ whole genome shotgun (WGS) entry which is preliminary data.</text>
</comment>
<dbReference type="InterPro" id="IPR057927">
    <property type="entry name" value="RAD24-like_helical"/>
</dbReference>
<dbReference type="PANTHER" id="PTHR12172">
    <property type="entry name" value="CELL CYCLE CHECKPOINT PROTEIN RAD17"/>
    <property type="match status" value="1"/>
</dbReference>
<dbReference type="GO" id="GO:0003682">
    <property type="term" value="F:chromatin binding"/>
    <property type="evidence" value="ECO:0007669"/>
    <property type="project" value="TreeGrafter"/>
</dbReference>
<dbReference type="GO" id="GO:0005634">
    <property type="term" value="C:nucleus"/>
    <property type="evidence" value="ECO:0007669"/>
    <property type="project" value="UniProtKB-SubCell"/>
</dbReference>
<evidence type="ECO:0000256" key="1">
    <source>
        <dbReference type="ARBA" id="ARBA00004123"/>
    </source>
</evidence>
<dbReference type="GO" id="GO:0006281">
    <property type="term" value="P:DNA repair"/>
    <property type="evidence" value="ECO:0007669"/>
    <property type="project" value="InterPro"/>
</dbReference>
<evidence type="ECO:0000256" key="3">
    <source>
        <dbReference type="ARBA" id="ARBA00022741"/>
    </source>
</evidence>
<dbReference type="GO" id="GO:0005524">
    <property type="term" value="F:ATP binding"/>
    <property type="evidence" value="ECO:0007669"/>
    <property type="project" value="UniProtKB-KW"/>
</dbReference>
<reference evidence="10" key="1">
    <citation type="submission" date="2022-07" db="EMBL/GenBank/DDBJ databases">
        <title>Genome Sequence of Leucocoprinus birnbaumii.</title>
        <authorList>
            <person name="Buettner E."/>
        </authorList>
    </citation>
    <scope>NUCLEOTIDE SEQUENCE</scope>
    <source>
        <strain evidence="10">VT141</strain>
    </source>
</reference>
<dbReference type="Pfam" id="PF03215">
    <property type="entry name" value="Rad17"/>
    <property type="match status" value="1"/>
</dbReference>
<sequence length="662" mass="72921">MPPKSQSTTKKKTQKTKPTVVKLCTTSPSKTASSQKRFNPLTAYSLQVASNAPKYSQPEPPPKKRKGKEKAIEISSDEEAPTDSDEARKGQRILALTGPSGVGKTATVRVLAREMGFEILEWRNAIGQNSSTFNTMNDNPYEFNENYESISAKFEAFLNRATSCQTIFSETPLAASTSSLPSASSQRKPAPSAKASKHIVLLEDLPNILHAGTQTRFHSAIRAFVEATSQSASPVPIVIVMSDATMRGETRDELLASGGGYAWNKEKSDILDIRTVLPRDMLTGPYVTQIAFNPIAPTLMKKALTGLIDRHFKSKSTSSRCRSMAPTKDAIDTVVESANGDIRSAIMALQFSSIPGRKSSRKKAAAGSSALMEAITRRESSLALFHLVGKVMYNKRKGDPPNTSATAKDVKKEKELDEMLKDPPKLPRHLQEHARRTSRVNIDSLYADSPIDSGLFSLYIHQNYTQFCNELEECDGVIDWLSWIDSSGGEMWYQANPHRFHLLTLGTLHSLPSPVPRRSQKIFKPDYFDNLAKEKEAWEAVSDTRYWMMAHKGLSAAESLASDTSRWSKLEVALELGVVLKLKQAQQRGALGMDKFPSSHSLFSRLTFTTGDGQRGQQVDEDVVDDGDQLAAEDDLNFGIGKKDDGDGATGGWLDSDDIEEF</sequence>
<evidence type="ECO:0000256" key="6">
    <source>
        <dbReference type="ARBA" id="ARBA00023242"/>
    </source>
</evidence>
<comment type="similarity">
    <text evidence="2">Belongs to the rad17/RAD24 family.</text>
</comment>
<feature type="compositionally biased region" description="Polar residues" evidence="8">
    <location>
        <begin position="24"/>
        <end position="54"/>
    </location>
</feature>
<keyword evidence="7" id="KW-0131">Cell cycle</keyword>
<evidence type="ECO:0000256" key="2">
    <source>
        <dbReference type="ARBA" id="ARBA00006168"/>
    </source>
</evidence>
<evidence type="ECO:0000259" key="9">
    <source>
        <dbReference type="Pfam" id="PF25812"/>
    </source>
</evidence>
<dbReference type="AlphaFoldDB" id="A0AAD5YQJ1"/>
<dbReference type="GO" id="GO:0003689">
    <property type="term" value="F:DNA clamp loader activity"/>
    <property type="evidence" value="ECO:0007669"/>
    <property type="project" value="TreeGrafter"/>
</dbReference>
<dbReference type="GO" id="GO:0033314">
    <property type="term" value="P:mitotic DNA replication checkpoint signaling"/>
    <property type="evidence" value="ECO:0007669"/>
    <property type="project" value="TreeGrafter"/>
</dbReference>
<gene>
    <name evidence="10" type="ORF">NP233_g11874</name>
</gene>
<dbReference type="EMBL" id="JANIEX010001534">
    <property type="protein sequence ID" value="KAJ3556893.1"/>
    <property type="molecule type" value="Genomic_DNA"/>
</dbReference>
<dbReference type="SUPFAM" id="SSF52540">
    <property type="entry name" value="P-loop containing nucleoside triphosphate hydrolases"/>
    <property type="match status" value="1"/>
</dbReference>
<feature type="domain" description="Checkpoint protein RAD24-like helical bundle" evidence="9">
    <location>
        <begin position="379"/>
        <end position="488"/>
    </location>
</feature>
<feature type="region of interest" description="Disordered" evidence="8">
    <location>
        <begin position="396"/>
        <end position="416"/>
    </location>
</feature>
<dbReference type="Proteomes" id="UP001213000">
    <property type="component" value="Unassembled WGS sequence"/>
</dbReference>
<keyword evidence="11" id="KW-1185">Reference proteome</keyword>
<feature type="compositionally biased region" description="Acidic residues" evidence="8">
    <location>
        <begin position="75"/>
        <end position="84"/>
    </location>
</feature>
<keyword evidence="5" id="KW-0067">ATP-binding</keyword>
<proteinExistence type="inferred from homology"/>
<evidence type="ECO:0000313" key="10">
    <source>
        <dbReference type="EMBL" id="KAJ3556893.1"/>
    </source>
</evidence>
<dbReference type="InterPro" id="IPR004582">
    <property type="entry name" value="Checkpoint_prot_Rad17_Rad24"/>
</dbReference>
<dbReference type="Pfam" id="PF25812">
    <property type="entry name" value="RAD24_helical"/>
    <property type="match status" value="1"/>
</dbReference>
<organism evidence="10 11">
    <name type="scientific">Leucocoprinus birnbaumii</name>
    <dbReference type="NCBI Taxonomy" id="56174"/>
    <lineage>
        <taxon>Eukaryota</taxon>
        <taxon>Fungi</taxon>
        <taxon>Dikarya</taxon>
        <taxon>Basidiomycota</taxon>
        <taxon>Agaricomycotina</taxon>
        <taxon>Agaricomycetes</taxon>
        <taxon>Agaricomycetidae</taxon>
        <taxon>Agaricales</taxon>
        <taxon>Agaricineae</taxon>
        <taxon>Agaricaceae</taxon>
        <taxon>Leucocoprinus</taxon>
    </lineage>
</organism>
<evidence type="ECO:0000256" key="8">
    <source>
        <dbReference type="SAM" id="MobiDB-lite"/>
    </source>
</evidence>
<dbReference type="GO" id="GO:0000077">
    <property type="term" value="P:DNA damage checkpoint signaling"/>
    <property type="evidence" value="ECO:0007669"/>
    <property type="project" value="TreeGrafter"/>
</dbReference>
<feature type="region of interest" description="Disordered" evidence="8">
    <location>
        <begin position="635"/>
        <end position="662"/>
    </location>
</feature>
<evidence type="ECO:0000256" key="5">
    <source>
        <dbReference type="ARBA" id="ARBA00022840"/>
    </source>
</evidence>
<evidence type="ECO:0000313" key="11">
    <source>
        <dbReference type="Proteomes" id="UP001213000"/>
    </source>
</evidence>
<evidence type="ECO:0000256" key="7">
    <source>
        <dbReference type="ARBA" id="ARBA00023306"/>
    </source>
</evidence>
<comment type="subcellular location">
    <subcellularLocation>
        <location evidence="1">Nucleus</location>
    </subcellularLocation>
</comment>
<keyword evidence="3" id="KW-0547">Nucleotide-binding</keyword>
<dbReference type="InterPro" id="IPR027417">
    <property type="entry name" value="P-loop_NTPase"/>
</dbReference>
<keyword evidence="4" id="KW-0227">DNA damage</keyword>